<protein>
    <recommendedName>
        <fullName evidence="8">Telomere-associated protein Rif1 N-terminal domain-containing protein</fullName>
    </recommendedName>
</protein>
<evidence type="ECO:0000256" key="4">
    <source>
        <dbReference type="ARBA" id="ARBA00022895"/>
    </source>
</evidence>
<dbReference type="SUPFAM" id="SSF48371">
    <property type="entry name" value="ARM repeat"/>
    <property type="match status" value="1"/>
</dbReference>
<feature type="compositionally biased region" description="Basic residues" evidence="7">
    <location>
        <begin position="1072"/>
        <end position="1081"/>
    </location>
</feature>
<keyword evidence="5" id="KW-0539">Nucleus</keyword>
<evidence type="ECO:0000256" key="1">
    <source>
        <dbReference type="ARBA" id="ARBA00004123"/>
    </source>
</evidence>
<feature type="region of interest" description="Disordered" evidence="7">
    <location>
        <begin position="1159"/>
        <end position="1241"/>
    </location>
</feature>
<dbReference type="Pfam" id="PF12231">
    <property type="entry name" value="Rif1_N"/>
    <property type="match status" value="1"/>
</dbReference>
<dbReference type="GO" id="GO:0140445">
    <property type="term" value="C:chromosome, telomeric repeat region"/>
    <property type="evidence" value="ECO:0007669"/>
    <property type="project" value="TreeGrafter"/>
</dbReference>
<accession>A0AAU9XGS9</accession>
<feature type="region of interest" description="Disordered" evidence="7">
    <location>
        <begin position="1823"/>
        <end position="1898"/>
    </location>
</feature>
<feature type="domain" description="Telomere-associated protein Rif1 N-terminal" evidence="8">
    <location>
        <begin position="25"/>
        <end position="365"/>
    </location>
</feature>
<feature type="compositionally biased region" description="Basic and acidic residues" evidence="7">
    <location>
        <begin position="1215"/>
        <end position="1227"/>
    </location>
</feature>
<dbReference type="PANTHER" id="PTHR22928:SF3">
    <property type="entry name" value="TELOMERE-ASSOCIATED PROTEIN RIF1"/>
    <property type="match status" value="1"/>
</dbReference>
<dbReference type="PANTHER" id="PTHR22928">
    <property type="entry name" value="TELOMERE-ASSOCIATED PROTEIN RIF1"/>
    <property type="match status" value="1"/>
</dbReference>
<gene>
    <name evidence="9" type="ORF">PMEA_00023380</name>
</gene>
<evidence type="ECO:0000256" key="6">
    <source>
        <dbReference type="ARBA" id="ARBA00023306"/>
    </source>
</evidence>
<feature type="compositionally biased region" description="Basic and acidic residues" evidence="7">
    <location>
        <begin position="1273"/>
        <end position="1284"/>
    </location>
</feature>
<evidence type="ECO:0000259" key="8">
    <source>
        <dbReference type="Pfam" id="PF12231"/>
    </source>
</evidence>
<feature type="region of interest" description="Disordered" evidence="7">
    <location>
        <begin position="1265"/>
        <end position="1354"/>
    </location>
</feature>
<evidence type="ECO:0000256" key="2">
    <source>
        <dbReference type="ARBA" id="ARBA00004574"/>
    </source>
</evidence>
<evidence type="ECO:0000256" key="5">
    <source>
        <dbReference type="ARBA" id="ARBA00023242"/>
    </source>
</evidence>
<keyword evidence="4" id="KW-0779">Telomere</keyword>
<dbReference type="InterPro" id="IPR022031">
    <property type="entry name" value="Rif1_N"/>
</dbReference>
<dbReference type="GO" id="GO:0000723">
    <property type="term" value="P:telomere maintenance"/>
    <property type="evidence" value="ECO:0007669"/>
    <property type="project" value="TreeGrafter"/>
</dbReference>
<feature type="compositionally biased region" description="Acidic residues" evidence="7">
    <location>
        <begin position="1285"/>
        <end position="1294"/>
    </location>
</feature>
<dbReference type="EMBL" id="CALNXJ010000043">
    <property type="protein sequence ID" value="CAH3147254.1"/>
    <property type="molecule type" value="Genomic_DNA"/>
</dbReference>
<feature type="compositionally biased region" description="Polar residues" evidence="7">
    <location>
        <begin position="1571"/>
        <end position="1580"/>
    </location>
</feature>
<evidence type="ECO:0000313" key="10">
    <source>
        <dbReference type="Proteomes" id="UP001159428"/>
    </source>
</evidence>
<feature type="compositionally biased region" description="Polar residues" evidence="7">
    <location>
        <begin position="1300"/>
        <end position="1316"/>
    </location>
</feature>
<evidence type="ECO:0000256" key="7">
    <source>
        <dbReference type="SAM" id="MobiDB-lite"/>
    </source>
</evidence>
<feature type="compositionally biased region" description="Polar residues" evidence="7">
    <location>
        <begin position="1159"/>
        <end position="1170"/>
    </location>
</feature>
<feature type="compositionally biased region" description="Basic and acidic residues" evidence="7">
    <location>
        <begin position="1823"/>
        <end position="1840"/>
    </location>
</feature>
<dbReference type="Proteomes" id="UP001159428">
    <property type="component" value="Unassembled WGS sequence"/>
</dbReference>
<proteinExistence type="predicted"/>
<comment type="caution">
    <text evidence="9">The sequence shown here is derived from an EMBL/GenBank/DDBJ whole genome shotgun (WGS) entry which is preliminary data.</text>
</comment>
<evidence type="ECO:0000313" key="9">
    <source>
        <dbReference type="EMBL" id="CAH3147254.1"/>
    </source>
</evidence>
<evidence type="ECO:0000256" key="3">
    <source>
        <dbReference type="ARBA" id="ARBA00022454"/>
    </source>
</evidence>
<reference evidence="9 10" key="1">
    <citation type="submission" date="2022-05" db="EMBL/GenBank/DDBJ databases">
        <authorList>
            <consortium name="Genoscope - CEA"/>
            <person name="William W."/>
        </authorList>
    </citation>
    <scope>NUCLEOTIDE SEQUENCE [LARGE SCALE GENOMIC DNA]</scope>
</reference>
<dbReference type="InterPro" id="IPR016024">
    <property type="entry name" value="ARM-type_fold"/>
</dbReference>
<organism evidence="9 10">
    <name type="scientific">Pocillopora meandrina</name>
    <dbReference type="NCBI Taxonomy" id="46732"/>
    <lineage>
        <taxon>Eukaryota</taxon>
        <taxon>Metazoa</taxon>
        <taxon>Cnidaria</taxon>
        <taxon>Anthozoa</taxon>
        <taxon>Hexacorallia</taxon>
        <taxon>Scleractinia</taxon>
        <taxon>Astrocoeniina</taxon>
        <taxon>Pocilloporidae</taxon>
        <taxon>Pocillopora</taxon>
    </lineage>
</organism>
<feature type="compositionally biased region" description="Polar residues" evidence="7">
    <location>
        <begin position="1884"/>
        <end position="1893"/>
    </location>
</feature>
<name>A0AAU9XGS9_9CNID</name>
<dbReference type="GO" id="GO:0005634">
    <property type="term" value="C:nucleus"/>
    <property type="evidence" value="ECO:0007669"/>
    <property type="project" value="UniProtKB-SubCell"/>
</dbReference>
<feature type="region of interest" description="Disordered" evidence="7">
    <location>
        <begin position="1066"/>
        <end position="1099"/>
    </location>
</feature>
<keyword evidence="3" id="KW-0158">Chromosome</keyword>
<sequence>MVTIPECEGLFEPLLRILEDNMAASDDQVDAYLRMTERLREEEDVFVKELLNLIKRVVMIFRRDIQSDKSDLCQASLQALGHCLYQEEIASSICLSDGQVLIQGLLTRIQESEDKGVCTRALWCLAKQNLHSGIVNTKLESILITLESVITKDLQSVTVDHEALCVIERLLQQLPKSEMIKTVDSWAKLVFPLLVSSAIKVCERASMVMYAGLEHLMSSQERVIKILLPLLKGCLLKEFPKMCSEKKGLYVLKCWCCIVQILGETLHRGGSLINDLLKLVEQGFRDPSTEIQVMSFSAWNILIDNFALSSDVISSPKRVKLILTPLRNLAVKERNEAVEAARLSTWWHFVCSLGPKVQELFDQVCTPLLQFVFGTAIDQVSSLKTKEGLGDLKCPPTPTNNKLLSDMKAETPKSSIRRSLKDMGTPRTPTVLNASFSKPAKQKLLVQGCEILMELLKTEDTEFSSNSDFIVSLGERLHMVTFKKPEEFKKHASLLTSAVREVFKALGKDLAEPLGIRVWNLLVKRIEEVLEKGPLSECGEFFLPLLAVTQELVDSSFMSSSLVLKMLEALSKLPAEILSHHMASLHSRENPQGSPTLLLIQLLFTPHLLENTWQDERFHLAFEHLVDCGMIAASGQLFFLQTVLNLLKKGTSSVNGKDTLWRLWSCVVNHLSEHIQKTNDVNQGDALEHDFSTLYLALIFPVKDLLDTDLPQTLGKEVGKTLVQLYRSFSRAAALVPTAETNICCEELCVKILTIEGDWKSKGVVFVDTLVSLIVVAIECLDFSTPSLFDMATTASGKSPNTTPTKWNKRFQRPMGNMTSMVSVVAKLLSACERTRNSKDSTQALGILAAALTNLIDKLSYLFVHINGTATITAVLKTLSSALVHYIENAHTSTKITESSLDKRLFSARLIQKIEKLWSDILTCIQSRHGGPYNSDLLSIMSPLLEVTLVHPKRSIKNHAVMFWNATFAHSRTLEYPETLRPVLQIAKDKMSLTLPGWENIKISDKDAHLDLESEELTQHANLVKPLPYGILGSPQRRKHTSVSGGSPQLKGSFLHKALSVEKVVENASPKRISRSPKVGRPRNSPANTHVRRKLPLSKFDDDDQEYVMIAPSPKKKRVLTEHQKEIMRSRSDVPALYNALDHSQDCSQFSQFTLTSHGDVTVDTTPNSSPEEEKPQSPGSKKQLVCQNEEELQVGSNVRGTGKSESENENNAEAIERATTENKVGRNMDNGEDSKGNGVEMEDKISEGADREVEGIECEIVELVESSQNEDGNLRDETEQTDKDEVDSDDEVMSPDVIPSSQTPSFESPFQSLRQITIPPDSILPGLIQTRASIQRNSKREQNNLGNSDGKNVDTALETQLESDVLKEDKVFDSDSPMKVEEQPITKTKVSPVAGRTRRKLQQKIEMTPTLEKPQEEPTEQAISRIMLSDQQLAETEKLGDQTPMEKPAEPFVAGLTRDETSSPVLNAKSKFLRPFAAGGSPCRLNLRGRNSPGVSPTTGILKRYHAIKQGVDSPSPPGKVRRVSFALPVKDDSCEDLQEKTAELTTIASHLKTSGSSPFTAVKQRRPLPSSNAHSAQDSTDCMFPDLVSCTVPVEQILPSILTMSWSRGMGHLVRAQNIHTIGNLSALKEEQVKNLPIKSPKVPTLKTALRRFHQIQRGRSSKSTVAKLTAEVVQKEENENKEEDVATSEHAHLPGEAGIVMKPIIVEDPLSSGGTESTQTAVESKMEGIKPSEDCSSNETDLALVVETEEMASDVGPEGSEAEIVFVDDEKVIDLLTVEARANKTGMEASTTGSCRSAHDSDVIEATADISRPQVETRCEPMEPFPREESREERKGTDVMLSYPEENVEIGEKDSGDAGDINIKGTKPKETAVVAQESTDHSSASTTSIGGDSDKERFCNCLRSLKDLASPNVLQALSSEEIFEAHHSLTDVTSVVVQALRGRWQSPRSKKRAVQDIQ</sequence>
<keyword evidence="6" id="KW-0131">Cell cycle</keyword>
<keyword evidence="10" id="KW-1185">Reference proteome</keyword>
<feature type="region of interest" description="Disordered" evidence="7">
    <location>
        <begin position="1557"/>
        <end position="1580"/>
    </location>
</feature>
<dbReference type="CDD" id="cd14267">
    <property type="entry name" value="Rif1_CTD_C-II_like"/>
    <property type="match status" value="1"/>
</dbReference>
<comment type="subcellular location">
    <subcellularLocation>
        <location evidence="2">Chromosome</location>
        <location evidence="2">Telomere</location>
    </subcellularLocation>
    <subcellularLocation>
        <location evidence="1">Nucleus</location>
    </subcellularLocation>
</comment>